<dbReference type="Proteomes" id="UP000195880">
    <property type="component" value="Chromosome"/>
</dbReference>
<dbReference type="eggNOG" id="COG2411">
    <property type="taxonomic scope" value="Bacteria"/>
</dbReference>
<dbReference type="STRING" id="67267.GCA_000716675_01134"/>
<keyword evidence="2" id="KW-1185">Reference proteome</keyword>
<sequence>MTGGPVTFSVTGPLCCAPAAPLVETVLGATSEVPVLFTQDALAKIAAGDADLAFRRWVRPAVRPGTQLRTAVGVLAVDAVDAVEESAVSDRDARRAGYADRASLLADQRPGADRTLYRVTLRHVGTDPRIGLREDTDLSAADLDAVATSLARLDARGGHGPWTTATLEIVAAHPAVRAADLAARLGRETLPFKADVRKLKDRGLTESLDVGYRLSPRGRLVLDHLRAGRD</sequence>
<evidence type="ECO:0000313" key="1">
    <source>
        <dbReference type="EMBL" id="ARX81703.1"/>
    </source>
</evidence>
<organism evidence="1 2">
    <name type="scientific">Streptomyces alboflavus</name>
    <dbReference type="NCBI Taxonomy" id="67267"/>
    <lineage>
        <taxon>Bacteria</taxon>
        <taxon>Bacillati</taxon>
        <taxon>Actinomycetota</taxon>
        <taxon>Actinomycetes</taxon>
        <taxon>Kitasatosporales</taxon>
        <taxon>Streptomycetaceae</taxon>
        <taxon>Streptomyces</taxon>
    </lineage>
</organism>
<gene>
    <name evidence="1" type="ORF">SMD44_01101</name>
</gene>
<name>A0A1Z1W5H6_9ACTN</name>
<proteinExistence type="predicted"/>
<accession>A0A1Z1W5H6</accession>
<reference evidence="1 2" key="1">
    <citation type="submission" date="2017-05" db="EMBL/GenBank/DDBJ databases">
        <title>Streptomyces alboflavus Genome sequencing and assembly.</title>
        <authorList>
            <person name="Wang Y."/>
            <person name="Du B."/>
            <person name="Ding Y."/>
            <person name="Liu H."/>
            <person name="Hou Q."/>
            <person name="Liu K."/>
            <person name="Wang C."/>
            <person name="Yao L."/>
        </authorList>
    </citation>
    <scope>NUCLEOTIDE SEQUENCE [LARGE SCALE GENOMIC DNA]</scope>
    <source>
        <strain evidence="1 2">MDJK44</strain>
    </source>
</reference>
<evidence type="ECO:0000313" key="2">
    <source>
        <dbReference type="Proteomes" id="UP000195880"/>
    </source>
</evidence>
<dbReference type="KEGG" id="salf:SMD44_01101"/>
<dbReference type="AlphaFoldDB" id="A0A1Z1W5H6"/>
<dbReference type="EMBL" id="CP021748">
    <property type="protein sequence ID" value="ARX81703.1"/>
    <property type="molecule type" value="Genomic_DNA"/>
</dbReference>
<protein>
    <recommendedName>
        <fullName evidence="3">ASCH domain-containing protein</fullName>
    </recommendedName>
</protein>
<evidence type="ECO:0008006" key="3">
    <source>
        <dbReference type="Google" id="ProtNLM"/>
    </source>
</evidence>